<dbReference type="Proteomes" id="UP001516023">
    <property type="component" value="Unassembled WGS sequence"/>
</dbReference>
<sequence>MSSESDPSKAAAAAASSSGGAMLNQPIVIDCGSCSMKAGFAGGTKPKARRCFQTVDLSCRLIRASFHGSLQVICGTRVGTAKHLRIMPGGALEGEERLTSGKHSRAKPSGGVTSYFVGKTLDDHRGAFLLESPVERGSVVEGGWDAMELLFEHIYSKPNLNAKLDEHPLLLTEPPHNPTAHREHLAQIFFETFRSPALFIAPPAVLSLYASGRTTGVVLDVGHGVTHCIPVYEGYALPHSIVRSDLGGTDVDDRLKLLLRKGGLALETTAEKEFCRTMKEEVCYVSNVPTAGEENVTSSSNATSAASKAQYQLPDGQVIHISNERHLSPELLFQPSLIGSECHPVHDVLLTSILKSDLDLRSTLFSNIVLSGGSTLLPGFGDRLLYEVRSRAPERTRIRISAPPERGNSAWVGGSILASLATFKNMWVTREEYEESGADVLFRGTL</sequence>
<evidence type="ECO:0000313" key="10">
    <source>
        <dbReference type="Proteomes" id="UP001516023"/>
    </source>
</evidence>
<comment type="caution">
    <text evidence="9">The sequence shown here is derived from an EMBL/GenBank/DDBJ whole genome shotgun (WGS) entry which is preliminary data.</text>
</comment>
<protein>
    <recommendedName>
        <fullName evidence="11">Actin</fullName>
    </recommendedName>
</protein>
<dbReference type="GO" id="GO:0016787">
    <property type="term" value="F:hydrolase activity"/>
    <property type="evidence" value="ECO:0007669"/>
    <property type="project" value="UniProtKB-KW"/>
</dbReference>
<reference evidence="9 10" key="1">
    <citation type="journal article" date="2020" name="G3 (Bethesda)">
        <title>Improved Reference Genome for Cyclotella cryptica CCMP332, a Model for Cell Wall Morphogenesis, Salinity Adaptation, and Lipid Production in Diatoms (Bacillariophyta).</title>
        <authorList>
            <person name="Roberts W.R."/>
            <person name="Downey K.M."/>
            <person name="Ruck E.C."/>
            <person name="Traller J.C."/>
            <person name="Alverson A.J."/>
        </authorList>
    </citation>
    <scope>NUCLEOTIDE SEQUENCE [LARGE SCALE GENOMIC DNA]</scope>
    <source>
        <strain evidence="9 10">CCMP332</strain>
    </source>
</reference>
<dbReference type="SMART" id="SM00268">
    <property type="entry name" value="ACTIN"/>
    <property type="match status" value="1"/>
</dbReference>
<dbReference type="FunFam" id="3.30.420.40:FF:000188">
    <property type="entry name" value="Actin like 6B"/>
    <property type="match status" value="1"/>
</dbReference>
<gene>
    <name evidence="9" type="ORF">HJC23_013063</name>
</gene>
<dbReference type="Gene3D" id="3.30.420.40">
    <property type="match status" value="2"/>
</dbReference>
<comment type="similarity">
    <text evidence="7">Belongs to the actin family. ARP1 subfamily.</text>
</comment>
<keyword evidence="10" id="KW-1185">Reference proteome</keyword>
<comment type="catalytic activity">
    <reaction evidence="8">
        <text>ATP + H2O = ADP + phosphate + H(+)</text>
        <dbReference type="Rhea" id="RHEA:13065"/>
        <dbReference type="ChEBI" id="CHEBI:15377"/>
        <dbReference type="ChEBI" id="CHEBI:15378"/>
        <dbReference type="ChEBI" id="CHEBI:30616"/>
        <dbReference type="ChEBI" id="CHEBI:43474"/>
        <dbReference type="ChEBI" id="CHEBI:456216"/>
    </reaction>
</comment>
<evidence type="ECO:0000256" key="1">
    <source>
        <dbReference type="ARBA" id="ARBA00004245"/>
    </source>
</evidence>
<organism evidence="9 10">
    <name type="scientific">Cyclotella cryptica</name>
    <dbReference type="NCBI Taxonomy" id="29204"/>
    <lineage>
        <taxon>Eukaryota</taxon>
        <taxon>Sar</taxon>
        <taxon>Stramenopiles</taxon>
        <taxon>Ochrophyta</taxon>
        <taxon>Bacillariophyta</taxon>
        <taxon>Coscinodiscophyceae</taxon>
        <taxon>Thalassiosirophycidae</taxon>
        <taxon>Stephanodiscales</taxon>
        <taxon>Stephanodiscaceae</taxon>
        <taxon>Cyclotella</taxon>
    </lineage>
</organism>
<dbReference type="AlphaFoldDB" id="A0ABD3Q8M2"/>
<dbReference type="SUPFAM" id="SSF53067">
    <property type="entry name" value="Actin-like ATPase domain"/>
    <property type="match status" value="2"/>
</dbReference>
<dbReference type="EMBL" id="JABMIG020000066">
    <property type="protein sequence ID" value="KAL3796006.1"/>
    <property type="molecule type" value="Genomic_DNA"/>
</dbReference>
<name>A0ABD3Q8M2_9STRA</name>
<accession>A0ABD3Q8M2</accession>
<evidence type="ECO:0000256" key="3">
    <source>
        <dbReference type="ARBA" id="ARBA00022741"/>
    </source>
</evidence>
<dbReference type="InterPro" id="IPR043129">
    <property type="entry name" value="ATPase_NBD"/>
</dbReference>
<keyword evidence="3" id="KW-0547">Nucleotide-binding</keyword>
<dbReference type="GO" id="GO:0005524">
    <property type="term" value="F:ATP binding"/>
    <property type="evidence" value="ECO:0007669"/>
    <property type="project" value="UniProtKB-KW"/>
</dbReference>
<dbReference type="Pfam" id="PF00022">
    <property type="entry name" value="Actin"/>
    <property type="match status" value="1"/>
</dbReference>
<evidence type="ECO:0000256" key="4">
    <source>
        <dbReference type="ARBA" id="ARBA00022801"/>
    </source>
</evidence>
<evidence type="ECO:0008006" key="11">
    <source>
        <dbReference type="Google" id="ProtNLM"/>
    </source>
</evidence>
<evidence type="ECO:0000256" key="5">
    <source>
        <dbReference type="ARBA" id="ARBA00022840"/>
    </source>
</evidence>
<dbReference type="FunFam" id="3.30.420.40:FF:000058">
    <property type="entry name" value="Putative actin-related protein 5"/>
    <property type="match status" value="1"/>
</dbReference>
<dbReference type="Gene3D" id="3.90.640.10">
    <property type="entry name" value="Actin, Chain A, domain 4"/>
    <property type="match status" value="1"/>
</dbReference>
<dbReference type="InterPro" id="IPR004000">
    <property type="entry name" value="Actin"/>
</dbReference>
<keyword evidence="5" id="KW-0067">ATP-binding</keyword>
<keyword evidence="6" id="KW-0206">Cytoskeleton</keyword>
<dbReference type="InterPro" id="IPR004001">
    <property type="entry name" value="Actin_CS"/>
</dbReference>
<evidence type="ECO:0000256" key="8">
    <source>
        <dbReference type="ARBA" id="ARBA00049360"/>
    </source>
</evidence>
<evidence type="ECO:0000256" key="7">
    <source>
        <dbReference type="ARBA" id="ARBA00038483"/>
    </source>
</evidence>
<dbReference type="PANTHER" id="PTHR11937">
    <property type="entry name" value="ACTIN"/>
    <property type="match status" value="1"/>
</dbReference>
<dbReference type="PROSITE" id="PS00432">
    <property type="entry name" value="ACTINS_2"/>
    <property type="match status" value="1"/>
</dbReference>
<dbReference type="PRINTS" id="PR00190">
    <property type="entry name" value="ACTIN"/>
</dbReference>
<evidence type="ECO:0000256" key="6">
    <source>
        <dbReference type="ARBA" id="ARBA00023212"/>
    </source>
</evidence>
<dbReference type="GO" id="GO:0005856">
    <property type="term" value="C:cytoskeleton"/>
    <property type="evidence" value="ECO:0007669"/>
    <property type="project" value="UniProtKB-SubCell"/>
</dbReference>
<proteinExistence type="inferred from homology"/>
<keyword evidence="2" id="KW-0963">Cytoplasm</keyword>
<evidence type="ECO:0000256" key="2">
    <source>
        <dbReference type="ARBA" id="ARBA00022490"/>
    </source>
</evidence>
<evidence type="ECO:0000313" key="9">
    <source>
        <dbReference type="EMBL" id="KAL3796006.1"/>
    </source>
</evidence>
<keyword evidence="4" id="KW-0378">Hydrolase</keyword>
<comment type="subcellular location">
    <subcellularLocation>
        <location evidence="1">Cytoplasm</location>
        <location evidence="1">Cytoskeleton</location>
    </subcellularLocation>
</comment>